<dbReference type="EC" id="1.3.1.91" evidence="8"/>
<evidence type="ECO:0000256" key="6">
    <source>
        <dbReference type="ARBA" id="ARBA00022884"/>
    </source>
</evidence>
<feature type="site" description="Interacts with tRNA" evidence="8">
    <location>
        <position position="187"/>
    </location>
</feature>
<dbReference type="Proteomes" id="UP000266091">
    <property type="component" value="Unassembled WGS sequence"/>
</dbReference>
<evidence type="ECO:0000256" key="5">
    <source>
        <dbReference type="ARBA" id="ARBA00022857"/>
    </source>
</evidence>
<keyword evidence="7 8" id="KW-0560">Oxidoreductase</keyword>
<organism evidence="13 14">
    <name type="scientific">Mesosutterella multiformis</name>
    <dbReference type="NCBI Taxonomy" id="2259133"/>
    <lineage>
        <taxon>Bacteria</taxon>
        <taxon>Pseudomonadati</taxon>
        <taxon>Pseudomonadota</taxon>
        <taxon>Betaproteobacteria</taxon>
        <taxon>Burkholderiales</taxon>
        <taxon>Sutterellaceae</taxon>
        <taxon>Mesosutterella</taxon>
    </lineage>
</organism>
<evidence type="ECO:0000256" key="7">
    <source>
        <dbReference type="ARBA" id="ARBA00023002"/>
    </source>
</evidence>
<feature type="active site" description="Proton donor" evidence="8 10">
    <location>
        <position position="101"/>
    </location>
</feature>
<keyword evidence="1 8" id="KW-0820">tRNA-binding</keyword>
<accession>A0A388SBE0</accession>
<name>A0A388SBE0_9BURK</name>
<feature type="site" description="Interacts with tRNA" evidence="8">
    <location>
        <position position="98"/>
    </location>
</feature>
<dbReference type="SUPFAM" id="SSF51395">
    <property type="entry name" value="FMN-linked oxidoreductases"/>
    <property type="match status" value="1"/>
</dbReference>
<dbReference type="InterPro" id="IPR035587">
    <property type="entry name" value="DUS-like_FMN-bd"/>
</dbReference>
<dbReference type="RefSeq" id="WP_116269983.1">
    <property type="nucleotide sequence ID" value="NZ_BGZJ01000001.1"/>
</dbReference>
<keyword evidence="3 8" id="KW-0288">FMN</keyword>
<evidence type="ECO:0000256" key="4">
    <source>
        <dbReference type="ARBA" id="ARBA00022694"/>
    </source>
</evidence>
<comment type="catalytic activity">
    <reaction evidence="8">
        <text>5,6-dihydrouridine(20) in tRNA + NAD(+) = uridine(20) in tRNA + NADH + H(+)</text>
        <dbReference type="Rhea" id="RHEA:53340"/>
        <dbReference type="Rhea" id="RHEA-COMP:13533"/>
        <dbReference type="Rhea" id="RHEA-COMP:13534"/>
        <dbReference type="ChEBI" id="CHEBI:15378"/>
        <dbReference type="ChEBI" id="CHEBI:57540"/>
        <dbReference type="ChEBI" id="CHEBI:57945"/>
        <dbReference type="ChEBI" id="CHEBI:65315"/>
        <dbReference type="ChEBI" id="CHEBI:74443"/>
        <dbReference type="EC" id="1.3.1.91"/>
    </reaction>
</comment>
<comment type="catalytic activity">
    <reaction evidence="8">
        <text>5,6-dihydrouridine(20a) in tRNA + NADP(+) = uridine(20a) in tRNA + NADPH + H(+)</text>
        <dbReference type="Rhea" id="RHEA:53344"/>
        <dbReference type="Rhea" id="RHEA-COMP:13535"/>
        <dbReference type="Rhea" id="RHEA-COMP:13536"/>
        <dbReference type="ChEBI" id="CHEBI:15378"/>
        <dbReference type="ChEBI" id="CHEBI:57783"/>
        <dbReference type="ChEBI" id="CHEBI:58349"/>
        <dbReference type="ChEBI" id="CHEBI:65315"/>
        <dbReference type="ChEBI" id="CHEBI:74443"/>
    </reaction>
</comment>
<keyword evidence="6 8" id="KW-0694">RNA-binding</keyword>
<dbReference type="GO" id="GO:0050660">
    <property type="term" value="F:flavin adenine dinucleotide binding"/>
    <property type="evidence" value="ECO:0007669"/>
    <property type="project" value="InterPro"/>
</dbReference>
<evidence type="ECO:0000313" key="13">
    <source>
        <dbReference type="EMBL" id="GBO93642.1"/>
    </source>
</evidence>
<evidence type="ECO:0000256" key="2">
    <source>
        <dbReference type="ARBA" id="ARBA00022630"/>
    </source>
</evidence>
<feature type="site" description="Interacts with tRNA; defines subfamily-specific binding signature" evidence="8">
    <location>
        <position position="304"/>
    </location>
</feature>
<evidence type="ECO:0000256" key="9">
    <source>
        <dbReference type="PIRNR" id="PIRNR006621"/>
    </source>
</evidence>
<evidence type="ECO:0000256" key="11">
    <source>
        <dbReference type="PIRSR" id="PIRSR006621-2"/>
    </source>
</evidence>
<dbReference type="OrthoDB" id="9783413at2"/>
<keyword evidence="5 8" id="KW-0521">NADP</keyword>
<feature type="site" description="Interacts with tRNA; defines subfamily-specific binding signature" evidence="8">
    <location>
        <position position="301"/>
    </location>
</feature>
<dbReference type="Gene3D" id="1.20.120.1460">
    <property type="match status" value="1"/>
</dbReference>
<comment type="similarity">
    <text evidence="9">Belongs to the dus family.</text>
</comment>
<dbReference type="InterPro" id="IPR013785">
    <property type="entry name" value="Aldolase_TIM"/>
</dbReference>
<evidence type="ECO:0000256" key="1">
    <source>
        <dbReference type="ARBA" id="ARBA00022555"/>
    </source>
</evidence>
<evidence type="ECO:0000256" key="8">
    <source>
        <dbReference type="HAMAP-Rule" id="MF_02041"/>
    </source>
</evidence>
<feature type="binding site" evidence="8 11">
    <location>
        <position position="71"/>
    </location>
    <ligand>
        <name>FMN</name>
        <dbReference type="ChEBI" id="CHEBI:58210"/>
    </ligand>
</feature>
<comment type="cofactor">
    <cofactor evidence="8 9 11">
        <name>FMN</name>
        <dbReference type="ChEBI" id="CHEBI:58210"/>
    </cofactor>
</comment>
<dbReference type="HAMAP" id="MF_02041">
    <property type="entry name" value="DusA_subfam"/>
    <property type="match status" value="1"/>
</dbReference>
<keyword evidence="14" id="KW-1185">Reference proteome</keyword>
<dbReference type="PANTHER" id="PTHR42907:SF1">
    <property type="entry name" value="FMN-LINKED OXIDOREDUCTASES SUPERFAMILY PROTEIN"/>
    <property type="match status" value="1"/>
</dbReference>
<comment type="catalytic activity">
    <reaction evidence="8">
        <text>5,6-dihydrouridine(20) in tRNA + NADP(+) = uridine(20) in tRNA + NADPH + H(+)</text>
        <dbReference type="Rhea" id="RHEA:53336"/>
        <dbReference type="Rhea" id="RHEA-COMP:13533"/>
        <dbReference type="Rhea" id="RHEA-COMP:13534"/>
        <dbReference type="ChEBI" id="CHEBI:15378"/>
        <dbReference type="ChEBI" id="CHEBI:57783"/>
        <dbReference type="ChEBI" id="CHEBI:58349"/>
        <dbReference type="ChEBI" id="CHEBI:65315"/>
        <dbReference type="ChEBI" id="CHEBI:74443"/>
        <dbReference type="EC" id="1.3.1.91"/>
    </reaction>
</comment>
<dbReference type="PIRSF" id="PIRSF006621">
    <property type="entry name" value="Dus"/>
    <property type="match status" value="1"/>
</dbReference>
<dbReference type="Pfam" id="PF01207">
    <property type="entry name" value="Dus"/>
    <property type="match status" value="1"/>
</dbReference>
<dbReference type="AlphaFoldDB" id="A0A388SBE0"/>
<comment type="caution">
    <text evidence="13">The sequence shown here is derived from an EMBL/GenBank/DDBJ whole genome shotgun (WGS) entry which is preliminary data.</text>
</comment>
<keyword evidence="11" id="KW-0547">Nucleotide-binding</keyword>
<feature type="domain" description="DUS-like FMN-binding" evidence="12">
    <location>
        <begin position="16"/>
        <end position="310"/>
    </location>
</feature>
<feature type="binding site" evidence="8 11">
    <location>
        <begin position="234"/>
        <end position="235"/>
    </location>
    <ligand>
        <name>FMN</name>
        <dbReference type="ChEBI" id="CHEBI:58210"/>
    </ligand>
</feature>
<proteinExistence type="inferred from homology"/>
<sequence length="337" mass="37566">MALQTELKPEDWRFCVAPMIDWTDEWCRHFHRLLSKRARLYTEMIASPALVHGNRARLLGYEKGVNPVALQLGGSNPAELAQCAKWGEEAGFDEINLNCGCPSPRVQSGDFGVVLMLSPQKVADCLKAMQDSVSVPVTVKHRIGVDDQTSYGFVRDFVGTVHEAGTRVFIVHARAAWLKGLSPKENRDIPPLNRELAAQLKADFPDSIFVVNGGIKTLSECQTELGRFDGVMLGREAYNNPWLLTEVDHALYGDPESTLTRDEVVEQMADYVDLVQEREPLAARTAVNHLMGLALGLPGARHWRRLLTDPALWKTKKAGEIVRLAWKEVKPEAGMED</sequence>
<comment type="function">
    <text evidence="8">Catalyzes the synthesis of 5,6-dihydrouridine (D), a modified base found in the D-loop of most tRNAs, via the reduction of the C5-C6 double bond in target uridines. Specifically modifies U20 and U20a in tRNAs.</text>
</comment>
<protein>
    <recommendedName>
        <fullName evidence="8">tRNA-dihydrouridine(20/20a) synthase</fullName>
        <ecNumber evidence="8">1.3.1.91</ecNumber>
    </recommendedName>
    <alternativeName>
        <fullName evidence="8">U20-specific dihydrouridine synthase</fullName>
        <shortName evidence="8">U20-specific Dus</shortName>
    </alternativeName>
    <alternativeName>
        <fullName evidence="8">tRNA-dihydrouridine synthase A</fullName>
    </alternativeName>
</protein>
<feature type="binding site" evidence="8 11">
    <location>
        <position position="140"/>
    </location>
    <ligand>
        <name>FMN</name>
        <dbReference type="ChEBI" id="CHEBI:58210"/>
    </ligand>
</feature>
<dbReference type="NCBIfam" id="NF008774">
    <property type="entry name" value="PRK11815.1"/>
    <property type="match status" value="1"/>
</dbReference>
<feature type="binding site" evidence="8 11">
    <location>
        <begin position="212"/>
        <end position="214"/>
    </location>
    <ligand>
        <name>FMN</name>
        <dbReference type="ChEBI" id="CHEBI:58210"/>
    </ligand>
</feature>
<dbReference type="GO" id="GO:0102264">
    <property type="term" value="F:tRNA-dihydrouridine20 synthase activity"/>
    <property type="evidence" value="ECO:0007669"/>
    <property type="project" value="UniProtKB-EC"/>
</dbReference>
<feature type="site" description="Interacts with tRNA; defines subfamily-specific binding signature" evidence="8">
    <location>
        <position position="184"/>
    </location>
</feature>
<gene>
    <name evidence="8 13" type="primary">dusA</name>
    <name evidence="13" type="ORF">MESMUL_09960</name>
</gene>
<dbReference type="InterPro" id="IPR001269">
    <property type="entry name" value="DUS_fam"/>
</dbReference>
<reference evidence="13 14" key="1">
    <citation type="journal article" date="2018" name="Int. J. Syst. Evol. Microbiol.">
        <title>Mesosutterella multiformis gen. nov., sp. nov., a member of the family Sutterellaceae and Sutterella megalosphaeroides sp. nov., isolated from human faeces.</title>
        <authorList>
            <person name="Sakamoto M."/>
            <person name="Ikeyama N."/>
            <person name="Kunihiro T."/>
            <person name="Iino T."/>
            <person name="Yuki M."/>
            <person name="Ohkuma M."/>
        </authorList>
    </citation>
    <scope>NUCLEOTIDE SEQUENCE [LARGE SCALE GENOMIC DNA]</scope>
    <source>
        <strain evidence="13 14">4NBBH2</strain>
    </source>
</reference>
<dbReference type="Gene3D" id="3.20.20.70">
    <property type="entry name" value="Aldolase class I"/>
    <property type="match status" value="1"/>
</dbReference>
<dbReference type="GO" id="GO:0000049">
    <property type="term" value="F:tRNA binding"/>
    <property type="evidence" value="ECO:0007669"/>
    <property type="project" value="UniProtKB-UniRule"/>
</dbReference>
<comment type="caution">
    <text evidence="8">Lacks conserved residue(s) required for the propagation of feature annotation.</text>
</comment>
<keyword evidence="4 8" id="KW-0819">tRNA processing</keyword>
<dbReference type="PANTHER" id="PTHR42907">
    <property type="entry name" value="FMN-LINKED OXIDOREDUCTASES SUPERFAMILY PROTEIN"/>
    <property type="match status" value="1"/>
</dbReference>
<evidence type="ECO:0000256" key="10">
    <source>
        <dbReference type="PIRSR" id="PIRSR006621-1"/>
    </source>
</evidence>
<keyword evidence="2 8" id="KW-0285">Flavoprotein</keyword>
<comment type="catalytic activity">
    <reaction evidence="8">
        <text>5,6-dihydrouridine(20a) in tRNA + NAD(+) = uridine(20a) in tRNA + NADH + H(+)</text>
        <dbReference type="Rhea" id="RHEA:53348"/>
        <dbReference type="Rhea" id="RHEA-COMP:13535"/>
        <dbReference type="Rhea" id="RHEA-COMP:13536"/>
        <dbReference type="ChEBI" id="CHEBI:15378"/>
        <dbReference type="ChEBI" id="CHEBI:57540"/>
        <dbReference type="ChEBI" id="CHEBI:57945"/>
        <dbReference type="ChEBI" id="CHEBI:65315"/>
        <dbReference type="ChEBI" id="CHEBI:74443"/>
    </reaction>
</comment>
<evidence type="ECO:0000259" key="12">
    <source>
        <dbReference type="Pfam" id="PF01207"/>
    </source>
</evidence>
<dbReference type="CDD" id="cd02801">
    <property type="entry name" value="DUS_like_FMN"/>
    <property type="match status" value="1"/>
</dbReference>
<feature type="binding site" evidence="8 11">
    <location>
        <position position="172"/>
    </location>
    <ligand>
        <name>FMN</name>
        <dbReference type="ChEBI" id="CHEBI:58210"/>
    </ligand>
</feature>
<dbReference type="EMBL" id="BGZJ01000001">
    <property type="protein sequence ID" value="GBO93642.1"/>
    <property type="molecule type" value="Genomic_DNA"/>
</dbReference>
<dbReference type="GO" id="GO:0010181">
    <property type="term" value="F:FMN binding"/>
    <property type="evidence" value="ECO:0007669"/>
    <property type="project" value="UniProtKB-UniRule"/>
</dbReference>
<dbReference type="InterPro" id="IPR004653">
    <property type="entry name" value="DusA"/>
</dbReference>
<dbReference type="GO" id="GO:0102266">
    <property type="term" value="F:tRNA-dihydrouridine20a synthase activity"/>
    <property type="evidence" value="ECO:0007669"/>
    <property type="project" value="RHEA"/>
</dbReference>
<comment type="similarity">
    <text evidence="8">Belongs to the Dus family. DusA subfamily.</text>
</comment>
<evidence type="ECO:0000256" key="3">
    <source>
        <dbReference type="ARBA" id="ARBA00022643"/>
    </source>
</evidence>
<evidence type="ECO:0000313" key="14">
    <source>
        <dbReference type="Proteomes" id="UP000266091"/>
    </source>
</evidence>